<dbReference type="Proteomes" id="UP001152178">
    <property type="component" value="Unassembled WGS sequence"/>
</dbReference>
<dbReference type="RefSeq" id="WP_269908844.1">
    <property type="nucleotide sequence ID" value="NZ_JAPFQA010000032.1"/>
</dbReference>
<organism evidence="1 2">
    <name type="scientific">Mesorhizobium qingshengii</name>
    <dbReference type="NCBI Taxonomy" id="1165689"/>
    <lineage>
        <taxon>Bacteria</taxon>
        <taxon>Pseudomonadati</taxon>
        <taxon>Pseudomonadota</taxon>
        <taxon>Alphaproteobacteria</taxon>
        <taxon>Hyphomicrobiales</taxon>
        <taxon>Phyllobacteriaceae</taxon>
        <taxon>Mesorhizobium</taxon>
    </lineage>
</organism>
<dbReference type="EMBL" id="JAPFQA010000032">
    <property type="protein sequence ID" value="MCZ8548596.1"/>
    <property type="molecule type" value="Genomic_DNA"/>
</dbReference>
<keyword evidence="2" id="KW-1185">Reference proteome</keyword>
<protein>
    <recommendedName>
        <fullName evidence="3">Secreted protein</fullName>
    </recommendedName>
</protein>
<name>A0ABT4R4A7_9HYPH</name>
<comment type="caution">
    <text evidence="1">The sequence shown here is derived from an EMBL/GenBank/DDBJ whole genome shotgun (WGS) entry which is preliminary data.</text>
</comment>
<accession>A0ABT4R4A7</accession>
<evidence type="ECO:0000313" key="1">
    <source>
        <dbReference type="EMBL" id="MCZ8548596.1"/>
    </source>
</evidence>
<reference evidence="1" key="1">
    <citation type="submission" date="2022-11" db="EMBL/GenBank/DDBJ databases">
        <authorList>
            <person name="Coimbra C."/>
        </authorList>
    </citation>
    <scope>NUCLEOTIDE SEQUENCE</scope>
    <source>
        <strain evidence="1">Jales19</strain>
    </source>
</reference>
<gene>
    <name evidence="1" type="ORF">OOJ09_30925</name>
</gene>
<evidence type="ECO:0008006" key="3">
    <source>
        <dbReference type="Google" id="ProtNLM"/>
    </source>
</evidence>
<proteinExistence type="predicted"/>
<sequence length="118" mass="13062">MILMTGFFANVATGMVSAQDVFLKIRAKPLRTRSRFDFALNNAHGAVSRSRRCWSISLGSSLTSLGLANLRPAYFHSIRIAFPHTPSEAGNNMQRSSRSMSFRAFSELAVDFSFPTPT</sequence>
<evidence type="ECO:0000313" key="2">
    <source>
        <dbReference type="Proteomes" id="UP001152178"/>
    </source>
</evidence>